<proteinExistence type="predicted"/>
<keyword evidence="2" id="KW-1185">Reference proteome</keyword>
<dbReference type="KEGG" id="sto:STK_13245"/>
<gene>
    <name evidence="1" type="ordered locus">STK_13245</name>
    <name evidence="1" type="ORF">STS159</name>
</gene>
<name>Q971N6_SULTO</name>
<dbReference type="EMBL" id="BA000023">
    <property type="protein sequence ID" value="BAB66384.1"/>
    <property type="molecule type" value="Genomic_DNA"/>
</dbReference>
<dbReference type="AlphaFoldDB" id="Q971N6"/>
<evidence type="ECO:0000313" key="1">
    <source>
        <dbReference type="EMBL" id="BAB66384.1"/>
    </source>
</evidence>
<dbReference type="PATRIC" id="fig|273063.9.peg.1515"/>
<protein>
    <submittedName>
        <fullName evidence="1">Uncharacterized protein</fullName>
    </submittedName>
</protein>
<organism evidence="1 2">
    <name type="scientific">Sulfurisphaera tokodaii (strain DSM 16993 / JCM 10545 / NBRC 100140 / 7)</name>
    <name type="common">Sulfolobus tokodaii</name>
    <dbReference type="NCBI Taxonomy" id="273063"/>
    <lineage>
        <taxon>Archaea</taxon>
        <taxon>Thermoproteota</taxon>
        <taxon>Thermoprotei</taxon>
        <taxon>Sulfolobales</taxon>
        <taxon>Sulfolobaceae</taxon>
        <taxon>Sulfurisphaera</taxon>
    </lineage>
</organism>
<dbReference type="Proteomes" id="UP000001015">
    <property type="component" value="Chromosome"/>
</dbReference>
<sequence length="63" mass="7647">MYYLVEAEDEKVIEKLLKLKARKRLLVEVHDEKVYAALRRHYKNKIRVYKVEKSLNPDVFLTI</sequence>
<reference evidence="2" key="1">
    <citation type="journal article" date="2001" name="DNA Res.">
        <title>Complete genome sequence of an aerobic thermoacidophilic Crenarchaeon, Sulfolobus tokodaii strain7.</title>
        <authorList>
            <person name="Kawarabayasi Y."/>
            <person name="Hino Y."/>
            <person name="Horikawa H."/>
            <person name="Jin-no K."/>
            <person name="Takahashi M."/>
            <person name="Sekine M."/>
            <person name="Baba S."/>
            <person name="Ankai A."/>
            <person name="Kosugi H."/>
            <person name="Hosoyama A."/>
            <person name="Fukui S."/>
            <person name="Nagai Y."/>
            <person name="Nishijima K."/>
            <person name="Otsuka R."/>
            <person name="Nakazawa H."/>
            <person name="Takamiya M."/>
            <person name="Kato Y."/>
            <person name="Yoshizawa T."/>
            <person name="Tanaka T."/>
            <person name="Kudoh Y."/>
            <person name="Yamazaki J."/>
            <person name="Kushida N."/>
            <person name="Oguchi A."/>
            <person name="Aoki K."/>
            <person name="Masuda S."/>
            <person name="Yanagii M."/>
            <person name="Nishimura M."/>
            <person name="Yamagishi A."/>
            <person name="Oshima T."/>
            <person name="Kikuchi H."/>
        </authorList>
    </citation>
    <scope>NUCLEOTIDE SEQUENCE [LARGE SCALE GENOMIC DNA]</scope>
    <source>
        <strain evidence="2">DSM 16993 / JCM 10545 / NBRC 100140 / 7</strain>
    </source>
</reference>
<dbReference type="GeneID" id="1459343"/>
<dbReference type="STRING" id="273063.STK_13245"/>
<evidence type="ECO:0000313" key="2">
    <source>
        <dbReference type="Proteomes" id="UP000001015"/>
    </source>
</evidence>
<dbReference type="RefSeq" id="WP_010979362.1">
    <property type="nucleotide sequence ID" value="NC_003106.2"/>
</dbReference>
<accession>Q971N6</accession>